<feature type="compositionally biased region" description="Low complexity" evidence="1">
    <location>
        <begin position="230"/>
        <end position="244"/>
    </location>
</feature>
<dbReference type="Proteomes" id="UP000319731">
    <property type="component" value="Unassembled WGS sequence"/>
</dbReference>
<dbReference type="OrthoDB" id="286814at2759"/>
<feature type="region of interest" description="Disordered" evidence="1">
    <location>
        <begin position="294"/>
        <end position="337"/>
    </location>
</feature>
<dbReference type="GeneID" id="42004007"/>
<dbReference type="CDD" id="cd20557">
    <property type="entry name" value="CYCLIN_ScPCL1-like"/>
    <property type="match status" value="1"/>
</dbReference>
<accession>A0A507CAY7</accession>
<keyword evidence="3" id="KW-1185">Reference proteome</keyword>
<organism evidence="2 3">
    <name type="scientific">Synchytrium microbalum</name>
    <dbReference type="NCBI Taxonomy" id="1806994"/>
    <lineage>
        <taxon>Eukaryota</taxon>
        <taxon>Fungi</taxon>
        <taxon>Fungi incertae sedis</taxon>
        <taxon>Chytridiomycota</taxon>
        <taxon>Chytridiomycota incertae sedis</taxon>
        <taxon>Chytridiomycetes</taxon>
        <taxon>Synchytriales</taxon>
        <taxon>Synchytriaceae</taxon>
        <taxon>Synchytrium</taxon>
    </lineage>
</organism>
<evidence type="ECO:0000313" key="3">
    <source>
        <dbReference type="Proteomes" id="UP000319731"/>
    </source>
</evidence>
<dbReference type="PANTHER" id="PTHR15615:SF36">
    <property type="entry name" value="PHO85 CYCLIN-5"/>
    <property type="match status" value="1"/>
</dbReference>
<dbReference type="InterPro" id="IPR013922">
    <property type="entry name" value="Cyclin_PHO80-like"/>
</dbReference>
<evidence type="ECO:0008006" key="4">
    <source>
        <dbReference type="Google" id="ProtNLM"/>
    </source>
</evidence>
<dbReference type="GO" id="GO:0016538">
    <property type="term" value="F:cyclin-dependent protein serine/threonine kinase regulator activity"/>
    <property type="evidence" value="ECO:0007669"/>
    <property type="project" value="TreeGrafter"/>
</dbReference>
<feature type="compositionally biased region" description="Polar residues" evidence="1">
    <location>
        <begin position="245"/>
        <end position="263"/>
    </location>
</feature>
<name>A0A507CAY7_9FUNG</name>
<dbReference type="AlphaFoldDB" id="A0A507CAY7"/>
<dbReference type="Pfam" id="PF08613">
    <property type="entry name" value="Cyclin"/>
    <property type="match status" value="1"/>
</dbReference>
<evidence type="ECO:0000256" key="1">
    <source>
        <dbReference type="SAM" id="MobiDB-lite"/>
    </source>
</evidence>
<feature type="compositionally biased region" description="Low complexity" evidence="1">
    <location>
        <begin position="294"/>
        <end position="312"/>
    </location>
</feature>
<dbReference type="GO" id="GO:0019901">
    <property type="term" value="F:protein kinase binding"/>
    <property type="evidence" value="ECO:0007669"/>
    <property type="project" value="InterPro"/>
</dbReference>
<evidence type="ECO:0000313" key="2">
    <source>
        <dbReference type="EMBL" id="TPX34695.1"/>
    </source>
</evidence>
<dbReference type="EMBL" id="QEAO01000012">
    <property type="protein sequence ID" value="TPX34695.1"/>
    <property type="molecule type" value="Genomic_DNA"/>
</dbReference>
<dbReference type="PANTHER" id="PTHR15615">
    <property type="match status" value="1"/>
</dbReference>
<feature type="region of interest" description="Disordered" evidence="1">
    <location>
        <begin position="94"/>
        <end position="114"/>
    </location>
</feature>
<dbReference type="Gene3D" id="1.10.472.10">
    <property type="entry name" value="Cyclin-like"/>
    <property type="match status" value="1"/>
</dbReference>
<dbReference type="STRING" id="1806994.A0A507CAY7"/>
<gene>
    <name evidence="2" type="ORF">SmJEL517_g02782</name>
</gene>
<sequence length="362" mass="39545">MGPFSSNNSTELSSHAIHVSESIANRTIVVENLIDIATGLIDSCWPNQSISSKTKLVPLRRFLQEILRRSRTSFSTLQLALLYLVRLRNVLKSSSQTAQTQSPPPSSSTATTTTNVHSEIASALTGSQDKAPSPSICGRRMFFSALVVAAKYLQDRNYSNKAWSKIAGLSIAEVNTNEREFLTAIDYNLYVSHHTFATWSSALMVKATGSIKNSGNIVESREQVFQAPVSSSHSSINSTSSTSNGPTFTMMTINTSHTATPSYLPSPKEPSDTNTTTMSSSPITDELYSIAFTSPESPSASSIESSSPTQQSNKRRFDDDSRDTVSPSSYVSMMSIQPPTCRDLQLLDTRRSKRMRLEVSVV</sequence>
<feature type="region of interest" description="Disordered" evidence="1">
    <location>
        <begin position="229"/>
        <end position="280"/>
    </location>
</feature>
<dbReference type="RefSeq" id="XP_031025373.1">
    <property type="nucleotide sequence ID" value="XM_031168710.1"/>
</dbReference>
<dbReference type="GO" id="GO:0000307">
    <property type="term" value="C:cyclin-dependent protein kinase holoenzyme complex"/>
    <property type="evidence" value="ECO:0007669"/>
    <property type="project" value="TreeGrafter"/>
</dbReference>
<feature type="compositionally biased region" description="Polar residues" evidence="1">
    <location>
        <begin position="324"/>
        <end position="337"/>
    </location>
</feature>
<protein>
    <recommendedName>
        <fullName evidence="4">Cyclin N-terminal domain-containing protein</fullName>
    </recommendedName>
</protein>
<comment type="caution">
    <text evidence="2">The sequence shown here is derived from an EMBL/GenBank/DDBJ whole genome shotgun (WGS) entry which is preliminary data.</text>
</comment>
<proteinExistence type="predicted"/>
<reference evidence="2 3" key="1">
    <citation type="journal article" date="2019" name="Sci. Rep.">
        <title>Comparative genomics of chytrid fungi reveal insights into the obligate biotrophic and pathogenic lifestyle of Synchytrium endobioticum.</title>
        <authorList>
            <person name="van de Vossenberg B.T.L.H."/>
            <person name="Warris S."/>
            <person name="Nguyen H.D.T."/>
            <person name="van Gent-Pelzer M.P.E."/>
            <person name="Joly D.L."/>
            <person name="van de Geest H.C."/>
            <person name="Bonants P.J.M."/>
            <person name="Smith D.S."/>
            <person name="Levesque C.A."/>
            <person name="van der Lee T.A.J."/>
        </authorList>
    </citation>
    <scope>NUCLEOTIDE SEQUENCE [LARGE SCALE GENOMIC DNA]</scope>
    <source>
        <strain evidence="2 3">JEL517</strain>
    </source>
</reference>
<dbReference type="GO" id="GO:0005634">
    <property type="term" value="C:nucleus"/>
    <property type="evidence" value="ECO:0007669"/>
    <property type="project" value="TreeGrafter"/>
</dbReference>